<organism evidence="1 2">
    <name type="scientific">Salmonella enterica subsp. enterica serovar Wilhelmsburg</name>
    <dbReference type="NCBI Taxonomy" id="1960126"/>
    <lineage>
        <taxon>Bacteria</taxon>
        <taxon>Pseudomonadati</taxon>
        <taxon>Pseudomonadota</taxon>
        <taxon>Gammaproteobacteria</taxon>
        <taxon>Enterobacterales</taxon>
        <taxon>Enterobacteriaceae</taxon>
        <taxon>Salmonella</taxon>
    </lineage>
</organism>
<comment type="caution">
    <text evidence="1">The sequence shown here is derived from an EMBL/GenBank/DDBJ whole genome shotgun (WGS) entry which is preliminary data.</text>
</comment>
<protein>
    <submittedName>
        <fullName evidence="1">tRNA cyclic N6-threonylcarbamoyladenosine(37) synthase TcdA</fullName>
    </submittedName>
</protein>
<dbReference type="EMBL" id="PYKB01000374">
    <property type="protein sequence ID" value="TGD00052.1"/>
    <property type="molecule type" value="Genomic_DNA"/>
</dbReference>
<gene>
    <name evidence="1" type="ORF">C9F09_04270</name>
</gene>
<feature type="non-terminal residue" evidence="1">
    <location>
        <position position="81"/>
    </location>
</feature>
<dbReference type="AlphaFoldDB" id="A0A659RA35"/>
<dbReference type="Proteomes" id="UP000298491">
    <property type="component" value="Unassembled WGS sequence"/>
</dbReference>
<evidence type="ECO:0000313" key="1">
    <source>
        <dbReference type="EMBL" id="TGD00052.1"/>
    </source>
</evidence>
<accession>A0A659RA35</accession>
<sequence>THHVSVRTTRTGSLGVDCGFGAEALVYPQADGSVCAMKATAEGPKRKDCASGFGAATRVTATFGVVAVSLALKKGRARAAR</sequence>
<proteinExistence type="predicted"/>
<dbReference type="Gene3D" id="3.40.50.720">
    <property type="entry name" value="NAD(P)-binding Rossmann-like Domain"/>
    <property type="match status" value="1"/>
</dbReference>
<evidence type="ECO:0000313" key="2">
    <source>
        <dbReference type="Proteomes" id="UP000298491"/>
    </source>
</evidence>
<name>A0A659RA35_SALET</name>
<feature type="non-terminal residue" evidence="1">
    <location>
        <position position="1"/>
    </location>
</feature>
<reference evidence="1 2" key="1">
    <citation type="submission" date="2018-03" db="EMBL/GenBank/DDBJ databases">
        <title>Non-Typhoidal Salmonella genome sequencing and assembly.</title>
        <authorList>
            <person name="Matchawe C."/>
        </authorList>
    </citation>
    <scope>NUCLEOTIDE SEQUENCE [LARGE SCALE GENOMIC DNA]</scope>
    <source>
        <strain evidence="1 2">35dea</strain>
    </source>
</reference>